<sequence>MRTNPTRIIAAIAALGLAAGLSACTNANDLATGSAKAKTQGYDVSSITKQDNIAALLPAGALGADGRLDIGAATDYAPAEFLDANGKPIGYDADITKALGKVLGVEATMHSASFDSIIAKVGTEYDAGISSFSITNERMQNVDMIQYVRVGSQFNVAKGNPKGLDVSDHLNLCGKVVGVQTGTAQADALEADNQSCAAAGQSAIDIRSYDKQAEATSALVGSTLDATYSDSTVAGYAVETTNGAVQTIGEVEDAAPQGVVLQKNSQAYAAIQAALQYLMDEGILTDILKSWGVEGAALSNATLNPAVSE</sequence>
<dbReference type="RefSeq" id="WP_159523222.1">
    <property type="nucleotide sequence ID" value="NZ_CP053642.1"/>
</dbReference>
<organism evidence="4 5">
    <name type="scientific">Actinomyces marmotae</name>
    <dbReference type="NCBI Taxonomy" id="2737173"/>
    <lineage>
        <taxon>Bacteria</taxon>
        <taxon>Bacillati</taxon>
        <taxon>Actinomycetota</taxon>
        <taxon>Actinomycetes</taxon>
        <taxon>Actinomycetales</taxon>
        <taxon>Actinomycetaceae</taxon>
        <taxon>Actinomyces</taxon>
    </lineage>
</organism>
<protein>
    <submittedName>
        <fullName evidence="4">ABC transporter substrate-binding protein</fullName>
    </submittedName>
</protein>
<dbReference type="AlphaFoldDB" id="A0A6M8AZ43"/>
<evidence type="ECO:0000256" key="2">
    <source>
        <dbReference type="SAM" id="SignalP"/>
    </source>
</evidence>
<dbReference type="KEGG" id="amam:HPC72_05780"/>
<proteinExistence type="predicted"/>
<dbReference type="PROSITE" id="PS51257">
    <property type="entry name" value="PROKAR_LIPOPROTEIN"/>
    <property type="match status" value="1"/>
</dbReference>
<dbReference type="PANTHER" id="PTHR35936:SF17">
    <property type="entry name" value="ARGININE-BINDING EXTRACELLULAR PROTEIN ARTP"/>
    <property type="match status" value="1"/>
</dbReference>
<evidence type="ECO:0000259" key="3">
    <source>
        <dbReference type="SMART" id="SM00062"/>
    </source>
</evidence>
<gene>
    <name evidence="4" type="ORF">HPC72_05780</name>
</gene>
<dbReference type="EMBL" id="CP053642">
    <property type="protein sequence ID" value="QKD79819.1"/>
    <property type="molecule type" value="Genomic_DNA"/>
</dbReference>
<keyword evidence="1 2" id="KW-0732">Signal</keyword>
<dbReference type="SMART" id="SM00062">
    <property type="entry name" value="PBPb"/>
    <property type="match status" value="1"/>
</dbReference>
<evidence type="ECO:0000313" key="5">
    <source>
        <dbReference type="Proteomes" id="UP000504752"/>
    </source>
</evidence>
<name>A0A6M8AZ43_9ACTO</name>
<keyword evidence="5" id="KW-1185">Reference proteome</keyword>
<dbReference type="SUPFAM" id="SSF53850">
    <property type="entry name" value="Periplasmic binding protein-like II"/>
    <property type="match status" value="1"/>
</dbReference>
<dbReference type="Pfam" id="PF00497">
    <property type="entry name" value="SBP_bac_3"/>
    <property type="match status" value="1"/>
</dbReference>
<reference evidence="4 5" key="1">
    <citation type="submission" date="2020-05" db="EMBL/GenBank/DDBJ databases">
        <title>Actinomyces sp. zg-325.</title>
        <authorList>
            <person name="Yang C."/>
        </authorList>
    </citation>
    <scope>NUCLEOTIDE SEQUENCE [LARGE SCALE GENOMIC DNA]</scope>
    <source>
        <strain evidence="5">zg-325</strain>
    </source>
</reference>
<evidence type="ECO:0000256" key="1">
    <source>
        <dbReference type="ARBA" id="ARBA00022729"/>
    </source>
</evidence>
<evidence type="ECO:0000313" key="4">
    <source>
        <dbReference type="EMBL" id="QKD79819.1"/>
    </source>
</evidence>
<dbReference type="InterPro" id="IPR001638">
    <property type="entry name" value="Solute-binding_3/MltF_N"/>
</dbReference>
<dbReference type="Proteomes" id="UP000504752">
    <property type="component" value="Chromosome"/>
</dbReference>
<feature type="domain" description="Solute-binding protein family 3/N-terminal" evidence="3">
    <location>
        <begin position="67"/>
        <end position="295"/>
    </location>
</feature>
<dbReference type="Gene3D" id="3.40.190.10">
    <property type="entry name" value="Periplasmic binding protein-like II"/>
    <property type="match status" value="2"/>
</dbReference>
<feature type="signal peptide" evidence="2">
    <location>
        <begin position="1"/>
        <end position="27"/>
    </location>
</feature>
<dbReference type="CDD" id="cd01004">
    <property type="entry name" value="PBP2_MidA_like"/>
    <property type="match status" value="1"/>
</dbReference>
<accession>A0A6M8AZ43</accession>
<dbReference type="PANTHER" id="PTHR35936">
    <property type="entry name" value="MEMBRANE-BOUND LYTIC MUREIN TRANSGLYCOSYLASE F"/>
    <property type="match status" value="1"/>
</dbReference>
<feature type="chain" id="PRO_5039367480" evidence="2">
    <location>
        <begin position="28"/>
        <end position="309"/>
    </location>
</feature>